<organism evidence="1 2">
    <name type="scientific">Candidatus Daviesbacteria bacterium RIFCSPLOWO2_02_FULL_38_15</name>
    <dbReference type="NCBI Taxonomy" id="1797794"/>
    <lineage>
        <taxon>Bacteria</taxon>
        <taxon>Candidatus Daviesiibacteriota</taxon>
    </lineage>
</organism>
<dbReference type="Proteomes" id="UP000177057">
    <property type="component" value="Unassembled WGS sequence"/>
</dbReference>
<reference evidence="1 2" key="1">
    <citation type="journal article" date="2016" name="Nat. Commun.">
        <title>Thousands of microbial genomes shed light on interconnected biogeochemical processes in an aquifer system.</title>
        <authorList>
            <person name="Anantharaman K."/>
            <person name="Brown C.T."/>
            <person name="Hug L.A."/>
            <person name="Sharon I."/>
            <person name="Castelle C.J."/>
            <person name="Probst A.J."/>
            <person name="Thomas B.C."/>
            <person name="Singh A."/>
            <person name="Wilkins M.J."/>
            <person name="Karaoz U."/>
            <person name="Brodie E.L."/>
            <person name="Williams K.H."/>
            <person name="Hubbard S.S."/>
            <person name="Banfield J.F."/>
        </authorList>
    </citation>
    <scope>NUCLEOTIDE SEQUENCE [LARGE SCALE GENOMIC DNA]</scope>
</reference>
<evidence type="ECO:0008006" key="3">
    <source>
        <dbReference type="Google" id="ProtNLM"/>
    </source>
</evidence>
<proteinExistence type="predicted"/>
<gene>
    <name evidence="1" type="ORF">A3H40_01225</name>
</gene>
<evidence type="ECO:0000313" key="1">
    <source>
        <dbReference type="EMBL" id="OGE71613.1"/>
    </source>
</evidence>
<name>A0A1F5N212_9BACT</name>
<dbReference type="EMBL" id="MFDV01000015">
    <property type="protein sequence ID" value="OGE71613.1"/>
    <property type="molecule type" value="Genomic_DNA"/>
</dbReference>
<accession>A0A1F5N212</accession>
<comment type="caution">
    <text evidence="1">The sequence shown here is derived from an EMBL/GenBank/DDBJ whole genome shotgun (WGS) entry which is preliminary data.</text>
</comment>
<protein>
    <recommendedName>
        <fullName evidence="3">Helix-turn-helix type 11 domain-containing protein</fullName>
    </recommendedName>
</protein>
<dbReference type="AlphaFoldDB" id="A0A1F5N212"/>
<evidence type="ECO:0000313" key="2">
    <source>
        <dbReference type="Proteomes" id="UP000177057"/>
    </source>
</evidence>
<sequence>MADAKNWVKVDDMSKDTGENAGQVRTKLNQIKAKIRNKGYAYLITVESKGDYFGGAYRLHPYPKRNV</sequence>